<dbReference type="GO" id="GO:0005886">
    <property type="term" value="C:plasma membrane"/>
    <property type="evidence" value="ECO:0007669"/>
    <property type="project" value="UniProtKB-SubCell"/>
</dbReference>
<evidence type="ECO:0000256" key="3">
    <source>
        <dbReference type="ARBA" id="ARBA00022692"/>
    </source>
</evidence>
<keyword evidence="4 6" id="KW-1133">Transmembrane helix</keyword>
<evidence type="ECO:0000313" key="9">
    <source>
        <dbReference type="Proteomes" id="UP000309550"/>
    </source>
</evidence>
<evidence type="ECO:0000313" key="8">
    <source>
        <dbReference type="EMBL" id="TMM54759.1"/>
    </source>
</evidence>
<feature type="transmembrane region" description="Helical" evidence="6">
    <location>
        <begin position="286"/>
        <end position="306"/>
    </location>
</feature>
<evidence type="ECO:0000256" key="6">
    <source>
        <dbReference type="SAM" id="Phobius"/>
    </source>
</evidence>
<dbReference type="InterPro" id="IPR018076">
    <property type="entry name" value="T2SS_GspF_dom"/>
</dbReference>
<gene>
    <name evidence="8" type="ORF">FDT80_04040</name>
</gene>
<comment type="caution">
    <text evidence="8">The sequence shown here is derived from an EMBL/GenBank/DDBJ whole genome shotgun (WGS) entry which is preliminary data.</text>
</comment>
<evidence type="ECO:0000256" key="1">
    <source>
        <dbReference type="ARBA" id="ARBA00004651"/>
    </source>
</evidence>
<feature type="transmembrane region" description="Helical" evidence="6">
    <location>
        <begin position="141"/>
        <end position="163"/>
    </location>
</feature>
<name>A0A5S3PK25_9RHOB</name>
<feature type="transmembrane region" description="Helical" evidence="6">
    <location>
        <begin position="318"/>
        <end position="341"/>
    </location>
</feature>
<dbReference type="PANTHER" id="PTHR35007">
    <property type="entry name" value="INTEGRAL MEMBRANE PROTEIN-RELATED"/>
    <property type="match status" value="1"/>
</dbReference>
<dbReference type="RefSeq" id="WP_138660931.1">
    <property type="nucleotide sequence ID" value="NZ_VANS01000001.1"/>
</dbReference>
<evidence type="ECO:0000259" key="7">
    <source>
        <dbReference type="Pfam" id="PF00482"/>
    </source>
</evidence>
<proteinExistence type="predicted"/>
<dbReference type="Gene3D" id="1.20.81.30">
    <property type="entry name" value="Type II secretion system (T2SS), domain F"/>
    <property type="match status" value="1"/>
</dbReference>
<keyword evidence="5 6" id="KW-0472">Membrane</keyword>
<evidence type="ECO:0000256" key="5">
    <source>
        <dbReference type="ARBA" id="ARBA00023136"/>
    </source>
</evidence>
<dbReference type="PANTHER" id="PTHR35007:SF1">
    <property type="entry name" value="PILUS ASSEMBLY PROTEIN"/>
    <property type="match status" value="1"/>
</dbReference>
<dbReference type="EMBL" id="VANS01000001">
    <property type="protein sequence ID" value="TMM54759.1"/>
    <property type="molecule type" value="Genomic_DNA"/>
</dbReference>
<feature type="transmembrane region" description="Helical" evidence="6">
    <location>
        <begin position="118"/>
        <end position="135"/>
    </location>
</feature>
<keyword evidence="3 6" id="KW-0812">Transmembrane</keyword>
<evidence type="ECO:0000256" key="4">
    <source>
        <dbReference type="ARBA" id="ARBA00022989"/>
    </source>
</evidence>
<dbReference type="OrthoDB" id="9803381at2"/>
<dbReference type="Proteomes" id="UP000309550">
    <property type="component" value="Unassembled WGS sequence"/>
</dbReference>
<keyword evidence="9" id="KW-1185">Reference proteome</keyword>
<dbReference type="InterPro" id="IPR042094">
    <property type="entry name" value="T2SS_GspF_sf"/>
</dbReference>
<feature type="transmembrane region" description="Helical" evidence="6">
    <location>
        <begin position="34"/>
        <end position="51"/>
    </location>
</feature>
<dbReference type="AlphaFoldDB" id="A0A5S3PK25"/>
<evidence type="ECO:0000256" key="2">
    <source>
        <dbReference type="ARBA" id="ARBA00022475"/>
    </source>
</evidence>
<dbReference type="Pfam" id="PF00482">
    <property type="entry name" value="T2SSF"/>
    <property type="match status" value="1"/>
</dbReference>
<accession>A0A5S3PK25</accession>
<keyword evidence="2" id="KW-1003">Cell membrane</keyword>
<sequence length="345" mass="38011">MFRVFDAIGDAINAQLFDSDLGRYLELELGSWRFALYAVVFLGALMAFEGLRQFFARDENRIEAVNRRINMRAQGKSGEEILALLKPARRKGWMGNLPFVGDLPLALRKAGFIIPPELFLAACGAGFVISAAAGAQVTRPLLAFAVAAVFFLIVPLVGLGTLYRKRMARLVRQLPDALDLMARGLRVGHPLNTTLQSVADEMPDPAGTEFGLVVDQVAYGEDLTEAMRQMASRIEEEDVQYLSIAINMQAGTGGDLARVLTTLSRVIRARMALRRKVKAISSEGRLTAYILSALPLAIAAMMTIMTPTYYGEVMDYPHFWPVMYCIGAAVALNAIVLFRLVNFRI</sequence>
<comment type="subcellular location">
    <subcellularLocation>
        <location evidence="1">Cell membrane</location>
        <topology evidence="1">Multi-pass membrane protein</topology>
    </subcellularLocation>
</comment>
<organism evidence="8 9">
    <name type="scientific">Sulfitobacter sabulilitoris</name>
    <dbReference type="NCBI Taxonomy" id="2562655"/>
    <lineage>
        <taxon>Bacteria</taxon>
        <taxon>Pseudomonadati</taxon>
        <taxon>Pseudomonadota</taxon>
        <taxon>Alphaproteobacteria</taxon>
        <taxon>Rhodobacterales</taxon>
        <taxon>Roseobacteraceae</taxon>
        <taxon>Sulfitobacter</taxon>
    </lineage>
</organism>
<reference evidence="8 9" key="1">
    <citation type="submission" date="2019-05" db="EMBL/GenBank/DDBJ databases">
        <title>Sulfitobacter sabulilitoris sp. nov., isolated from a marine sand.</title>
        <authorList>
            <person name="Yoon J.-H."/>
        </authorList>
    </citation>
    <scope>NUCLEOTIDE SEQUENCE [LARGE SCALE GENOMIC DNA]</scope>
    <source>
        <strain evidence="8 9">HSMS-29</strain>
    </source>
</reference>
<protein>
    <submittedName>
        <fullName evidence="8">Type II secretion system F family protein</fullName>
    </submittedName>
</protein>
<feature type="domain" description="Type II secretion system protein GspF" evidence="7">
    <location>
        <begin position="178"/>
        <end position="303"/>
    </location>
</feature>